<feature type="non-terminal residue" evidence="7">
    <location>
        <position position="298"/>
    </location>
</feature>
<organism evidence="7 8">
    <name type="scientific">Anaeromyces robustus</name>
    <dbReference type="NCBI Taxonomy" id="1754192"/>
    <lineage>
        <taxon>Eukaryota</taxon>
        <taxon>Fungi</taxon>
        <taxon>Fungi incertae sedis</taxon>
        <taxon>Chytridiomycota</taxon>
        <taxon>Chytridiomycota incertae sedis</taxon>
        <taxon>Neocallimastigomycetes</taxon>
        <taxon>Neocallimastigales</taxon>
        <taxon>Neocallimastigaceae</taxon>
        <taxon>Anaeromyces</taxon>
    </lineage>
</organism>
<dbReference type="PROSITE" id="PS51892">
    <property type="entry name" value="SUBTILASE"/>
    <property type="match status" value="1"/>
</dbReference>
<evidence type="ECO:0000259" key="6">
    <source>
        <dbReference type="Pfam" id="PF00082"/>
    </source>
</evidence>
<keyword evidence="8" id="KW-1185">Reference proteome</keyword>
<dbReference type="InterPro" id="IPR015500">
    <property type="entry name" value="Peptidase_S8_subtilisin-rel"/>
</dbReference>
<name>A0A1Y1WVQ7_9FUNG</name>
<dbReference type="AlphaFoldDB" id="A0A1Y1WVQ7"/>
<keyword evidence="4 5" id="KW-0720">Serine protease</keyword>
<keyword evidence="2 5" id="KW-0645">Protease</keyword>
<dbReference type="PRINTS" id="PR00723">
    <property type="entry name" value="SUBTILISIN"/>
</dbReference>
<evidence type="ECO:0000256" key="1">
    <source>
        <dbReference type="ARBA" id="ARBA00011073"/>
    </source>
</evidence>
<dbReference type="InterPro" id="IPR023828">
    <property type="entry name" value="Peptidase_S8_Ser-AS"/>
</dbReference>
<dbReference type="InterPro" id="IPR050131">
    <property type="entry name" value="Peptidase_S8_subtilisin-like"/>
</dbReference>
<evidence type="ECO:0000256" key="5">
    <source>
        <dbReference type="PROSITE-ProRule" id="PRU01240"/>
    </source>
</evidence>
<comment type="similarity">
    <text evidence="1 5">Belongs to the peptidase S8 family.</text>
</comment>
<dbReference type="GO" id="GO:0005615">
    <property type="term" value="C:extracellular space"/>
    <property type="evidence" value="ECO:0007669"/>
    <property type="project" value="TreeGrafter"/>
</dbReference>
<accession>A0A1Y1WVQ7</accession>
<dbReference type="GO" id="GO:0004252">
    <property type="term" value="F:serine-type endopeptidase activity"/>
    <property type="evidence" value="ECO:0007669"/>
    <property type="project" value="UniProtKB-UniRule"/>
</dbReference>
<dbReference type="PANTHER" id="PTHR43806">
    <property type="entry name" value="PEPTIDASE S8"/>
    <property type="match status" value="1"/>
</dbReference>
<dbReference type="SUPFAM" id="SSF52743">
    <property type="entry name" value="Subtilisin-like"/>
    <property type="match status" value="1"/>
</dbReference>
<dbReference type="Pfam" id="PF00082">
    <property type="entry name" value="Peptidase_S8"/>
    <property type="match status" value="1"/>
</dbReference>
<keyword evidence="3 5" id="KW-0378">Hydrolase</keyword>
<dbReference type="Gene3D" id="3.40.50.200">
    <property type="entry name" value="Peptidase S8/S53 domain"/>
    <property type="match status" value="1"/>
</dbReference>
<feature type="active site" description="Charge relay system" evidence="5">
    <location>
        <position position="73"/>
    </location>
</feature>
<dbReference type="PANTHER" id="PTHR43806:SF11">
    <property type="entry name" value="CEREVISIN-RELATED"/>
    <property type="match status" value="1"/>
</dbReference>
<evidence type="ECO:0000256" key="3">
    <source>
        <dbReference type="ARBA" id="ARBA00022801"/>
    </source>
</evidence>
<feature type="active site" description="Charge relay system" evidence="5">
    <location>
        <position position="25"/>
    </location>
</feature>
<proteinExistence type="inferred from homology"/>
<evidence type="ECO:0000313" key="7">
    <source>
        <dbReference type="EMBL" id="ORX77641.1"/>
    </source>
</evidence>
<dbReference type="PROSITE" id="PS00138">
    <property type="entry name" value="SUBTILASE_SER"/>
    <property type="match status" value="1"/>
</dbReference>
<reference evidence="7 8" key="1">
    <citation type="submission" date="2016-08" db="EMBL/GenBank/DDBJ databases">
        <title>A Parts List for Fungal Cellulosomes Revealed by Comparative Genomics.</title>
        <authorList>
            <consortium name="DOE Joint Genome Institute"/>
            <person name="Haitjema C.H."/>
            <person name="Gilmore S.P."/>
            <person name="Henske J.K."/>
            <person name="Solomon K.V."/>
            <person name="De Groot R."/>
            <person name="Kuo A."/>
            <person name="Mondo S.J."/>
            <person name="Salamov A.A."/>
            <person name="Labutti K."/>
            <person name="Zhao Z."/>
            <person name="Chiniquy J."/>
            <person name="Barry K."/>
            <person name="Brewer H.M."/>
            <person name="Purvine S.O."/>
            <person name="Wright A.T."/>
            <person name="Boxma B."/>
            <person name="Van Alen T."/>
            <person name="Hackstein J.H."/>
            <person name="Baker S.E."/>
            <person name="Grigoriev I.V."/>
            <person name="O'Malley M.A."/>
        </authorList>
    </citation>
    <scope>NUCLEOTIDE SEQUENCE [LARGE SCALE GENOMIC DNA]</scope>
    <source>
        <strain evidence="7 8">S4</strain>
    </source>
</reference>
<protein>
    <submittedName>
        <fullName evidence="7">Subtilisin-like protein</fullName>
    </submittedName>
</protein>
<dbReference type="STRING" id="1754192.A0A1Y1WVQ7"/>
<feature type="active site" description="Charge relay system" evidence="5">
    <location>
        <position position="235"/>
    </location>
</feature>
<dbReference type="InterPro" id="IPR000209">
    <property type="entry name" value="Peptidase_S8/S53_dom"/>
</dbReference>
<evidence type="ECO:0000313" key="8">
    <source>
        <dbReference type="Proteomes" id="UP000193944"/>
    </source>
</evidence>
<gene>
    <name evidence="7" type="ORF">BCR32DRAFT_207703</name>
</gene>
<reference evidence="7 8" key="2">
    <citation type="submission" date="2016-08" db="EMBL/GenBank/DDBJ databases">
        <title>Pervasive Adenine N6-methylation of Active Genes in Fungi.</title>
        <authorList>
            <consortium name="DOE Joint Genome Institute"/>
            <person name="Mondo S.J."/>
            <person name="Dannebaum R.O."/>
            <person name="Kuo R.C."/>
            <person name="Labutti K."/>
            <person name="Haridas S."/>
            <person name="Kuo A."/>
            <person name="Salamov A."/>
            <person name="Ahrendt S.R."/>
            <person name="Lipzen A."/>
            <person name="Sullivan W."/>
            <person name="Andreopoulos W.B."/>
            <person name="Clum A."/>
            <person name="Lindquist E."/>
            <person name="Daum C."/>
            <person name="Ramamoorthy G.K."/>
            <person name="Gryganskyi A."/>
            <person name="Culley D."/>
            <person name="Magnuson J.K."/>
            <person name="James T.Y."/>
            <person name="O'Malley M.A."/>
            <person name="Stajich J.E."/>
            <person name="Spatafora J.W."/>
            <person name="Visel A."/>
            <person name="Grigoriev I.V."/>
        </authorList>
    </citation>
    <scope>NUCLEOTIDE SEQUENCE [LARGE SCALE GENOMIC DNA]</scope>
    <source>
        <strain evidence="7 8">S4</strain>
    </source>
</reference>
<dbReference type="Proteomes" id="UP000193944">
    <property type="component" value="Unassembled WGS sequence"/>
</dbReference>
<comment type="caution">
    <text evidence="7">The sequence shown here is derived from an EMBL/GenBank/DDBJ whole genome shotgun (WGS) entry which is preliminary data.</text>
</comment>
<dbReference type="GO" id="GO:0006508">
    <property type="term" value="P:proteolysis"/>
    <property type="evidence" value="ECO:0007669"/>
    <property type="project" value="UniProtKB-KW"/>
</dbReference>
<dbReference type="EMBL" id="MCFG01000240">
    <property type="protein sequence ID" value="ORX77641.1"/>
    <property type="molecule type" value="Genomic_DNA"/>
</dbReference>
<evidence type="ECO:0000256" key="4">
    <source>
        <dbReference type="ARBA" id="ARBA00022825"/>
    </source>
</evidence>
<dbReference type="OrthoDB" id="19448at2759"/>
<evidence type="ECO:0000256" key="2">
    <source>
        <dbReference type="ARBA" id="ARBA00022670"/>
    </source>
</evidence>
<feature type="domain" description="Peptidase S8/S53" evidence="6">
    <location>
        <begin position="16"/>
        <end position="270"/>
    </location>
</feature>
<sequence length="298" mass="31648">MNKFYDNNFYYPSSAGKGIDIYFVDQGLNAHHNDFEATGRTVTCDVITGIGGHEIMTGKERYNCTGIEDYPGHGIMVASMAGGKKYGVAKNANLHMVAIDFSGGSVIKGLDYITQHAKPNKSIVSLSVGSGGYSETEGNKLKELSQMGVILISAAGNGNMNGCEPVGSDDFNSIPGYRQCIVVGGVAPKLYGDAYYRAGVSNYGDCIDIFAPIEVTNADVSKGDRNGFTTSGGTSCSAPIVAGIAATIMSEHPEIKFDHKKMKETLIEMSIKGVVHNVGSTDTANRFVNNGKRSSYSD</sequence>
<dbReference type="InterPro" id="IPR036852">
    <property type="entry name" value="Peptidase_S8/S53_dom_sf"/>
</dbReference>